<evidence type="ECO:0000259" key="2">
    <source>
        <dbReference type="Pfam" id="PF04149"/>
    </source>
</evidence>
<feature type="domain" description="DUF397" evidence="2">
    <location>
        <begin position="14"/>
        <end position="66"/>
    </location>
</feature>
<evidence type="ECO:0000313" key="3">
    <source>
        <dbReference type="EMBL" id="GAA2707230.1"/>
    </source>
</evidence>
<dbReference type="Proteomes" id="UP001500886">
    <property type="component" value="Unassembled WGS sequence"/>
</dbReference>
<reference evidence="4" key="1">
    <citation type="journal article" date="2019" name="Int. J. Syst. Evol. Microbiol.">
        <title>The Global Catalogue of Microorganisms (GCM) 10K type strain sequencing project: providing services to taxonomists for standard genome sequencing and annotation.</title>
        <authorList>
            <consortium name="The Broad Institute Genomics Platform"/>
            <consortium name="The Broad Institute Genome Sequencing Center for Infectious Disease"/>
            <person name="Wu L."/>
            <person name="Ma J."/>
        </authorList>
    </citation>
    <scope>NUCLEOTIDE SEQUENCE [LARGE SCALE GENOMIC DNA]</scope>
    <source>
        <strain evidence="4">JCM 4542</strain>
    </source>
</reference>
<dbReference type="EMBL" id="BAAASL010000001">
    <property type="protein sequence ID" value="GAA2707230.1"/>
    <property type="molecule type" value="Genomic_DNA"/>
</dbReference>
<comment type="caution">
    <text evidence="3">The sequence shown here is derived from an EMBL/GenBank/DDBJ whole genome shotgun (WGS) entry which is preliminary data.</text>
</comment>
<protein>
    <recommendedName>
        <fullName evidence="2">DUF397 domain-containing protein</fullName>
    </recommendedName>
</protein>
<accession>A0ABP6G0D7</accession>
<proteinExistence type="predicted"/>
<dbReference type="InterPro" id="IPR007278">
    <property type="entry name" value="DUF397"/>
</dbReference>
<name>A0ABP6G0D7_9ACTN</name>
<feature type="region of interest" description="Disordered" evidence="1">
    <location>
        <begin position="1"/>
        <end position="25"/>
    </location>
</feature>
<dbReference type="Pfam" id="PF04149">
    <property type="entry name" value="DUF397"/>
    <property type="match status" value="1"/>
</dbReference>
<evidence type="ECO:0000256" key="1">
    <source>
        <dbReference type="SAM" id="MobiDB-lite"/>
    </source>
</evidence>
<keyword evidence="4" id="KW-1185">Reference proteome</keyword>
<gene>
    <name evidence="3" type="ORF">GCM10010315_01330</name>
</gene>
<sequence length="66" mass="7322">MQMSREDQVPGDGVWRKSHYSGAGDDCLEVADDIPHITRVRDSKHPQGPTLAFPAPAWAAFVAYLR</sequence>
<organism evidence="3 4">
    <name type="scientific">Streptomyces luteosporeus</name>
    <dbReference type="NCBI Taxonomy" id="173856"/>
    <lineage>
        <taxon>Bacteria</taxon>
        <taxon>Bacillati</taxon>
        <taxon>Actinomycetota</taxon>
        <taxon>Actinomycetes</taxon>
        <taxon>Kitasatosporales</taxon>
        <taxon>Streptomycetaceae</taxon>
        <taxon>Streptomyces</taxon>
    </lineage>
</organism>
<evidence type="ECO:0000313" key="4">
    <source>
        <dbReference type="Proteomes" id="UP001500886"/>
    </source>
</evidence>